<evidence type="ECO:0000313" key="1">
    <source>
        <dbReference type="EMBL" id="RTQ49630.1"/>
    </source>
</evidence>
<evidence type="ECO:0000313" key="2">
    <source>
        <dbReference type="Proteomes" id="UP000282184"/>
    </source>
</evidence>
<dbReference type="EMBL" id="RXOF01000006">
    <property type="protein sequence ID" value="RTQ49630.1"/>
    <property type="molecule type" value="Genomic_DNA"/>
</dbReference>
<dbReference type="RefSeq" id="WP_126693489.1">
    <property type="nucleotide sequence ID" value="NZ_RXOF01000006.1"/>
</dbReference>
<keyword evidence="2" id="KW-1185">Reference proteome</keyword>
<reference evidence="1 2" key="1">
    <citation type="submission" date="2018-12" db="EMBL/GenBank/DDBJ databases">
        <title>Hymenobacter gummosus sp. nov., isolated from a spring.</title>
        <authorList>
            <person name="Nie L."/>
        </authorList>
    </citation>
    <scope>NUCLEOTIDE SEQUENCE [LARGE SCALE GENOMIC DNA]</scope>
    <source>
        <strain evidence="1 2">KCTC 52166</strain>
    </source>
</reference>
<accession>A0A3S0H969</accession>
<proteinExistence type="predicted"/>
<dbReference type="OrthoDB" id="9833414at2"/>
<gene>
    <name evidence="1" type="ORF">EJV47_12495</name>
</gene>
<dbReference type="AlphaFoldDB" id="A0A3S0H969"/>
<comment type="caution">
    <text evidence="1">The sequence shown here is derived from an EMBL/GenBank/DDBJ whole genome shotgun (WGS) entry which is preliminary data.</text>
</comment>
<protein>
    <submittedName>
        <fullName evidence="1">Uncharacterized protein</fullName>
    </submittedName>
</protein>
<sequence>MYQTATSAPHSIQLAAPLARLKAQLPSSPVLKSGMATASAAAREQLLGFLSLNSYFTATDLADLRELLTRYPAAAVYNAVQQACQQRQPAADAASRTREAQLSKVLLSALFHFACQAQLTPAATA</sequence>
<organism evidence="1 2">
    <name type="scientific">Hymenobacter gummosus</name>
    <dbReference type="NCBI Taxonomy" id="1776032"/>
    <lineage>
        <taxon>Bacteria</taxon>
        <taxon>Pseudomonadati</taxon>
        <taxon>Bacteroidota</taxon>
        <taxon>Cytophagia</taxon>
        <taxon>Cytophagales</taxon>
        <taxon>Hymenobacteraceae</taxon>
        <taxon>Hymenobacter</taxon>
    </lineage>
</organism>
<dbReference type="Proteomes" id="UP000282184">
    <property type="component" value="Unassembled WGS sequence"/>
</dbReference>
<name>A0A3S0H969_9BACT</name>